<keyword evidence="2" id="KW-1133">Transmembrane helix</keyword>
<accession>A0A833VC05</accession>
<dbReference type="PANTHER" id="PTHR34674">
    <property type="entry name" value="PHOSPHATIDYLCHOLINE:DIACYLGLYCEROL CHOLINEPHOSPHOTRANSFERASE 1-RELATED"/>
    <property type="match status" value="1"/>
</dbReference>
<protein>
    <submittedName>
        <fullName evidence="4">Phosphatidylcholine:diacylglycerol cholinephosphotransferase 1-like protein</fullName>
    </submittedName>
</protein>
<dbReference type="Pfam" id="PF24788">
    <property type="entry name" value="AtPDCT1_2"/>
    <property type="match status" value="1"/>
</dbReference>
<keyword evidence="2" id="KW-0472">Membrane</keyword>
<feature type="domain" description="AtPDCT1/2 transmembrane" evidence="3">
    <location>
        <begin position="117"/>
        <end position="275"/>
    </location>
</feature>
<dbReference type="InterPro" id="IPR055311">
    <property type="entry name" value="PDCT1/2-like"/>
</dbReference>
<dbReference type="AlphaFoldDB" id="A0A833VC05"/>
<proteinExistence type="predicted"/>
<keyword evidence="4" id="KW-0808">Transferase</keyword>
<dbReference type="PANTHER" id="PTHR34674:SF1">
    <property type="entry name" value="PHOSPHATIDYLCHOLINE:DIACYLGLYCEROL CHOLINEPHOSPHOTRANSFERASE 1-RELATED"/>
    <property type="match status" value="1"/>
</dbReference>
<dbReference type="EMBL" id="SWLB01000010">
    <property type="protein sequence ID" value="KAF3333206.1"/>
    <property type="molecule type" value="Genomic_DNA"/>
</dbReference>
<evidence type="ECO:0000256" key="1">
    <source>
        <dbReference type="SAM" id="MobiDB-lite"/>
    </source>
</evidence>
<evidence type="ECO:0000313" key="5">
    <source>
        <dbReference type="Proteomes" id="UP000623129"/>
    </source>
</evidence>
<dbReference type="GO" id="GO:0004142">
    <property type="term" value="F:diacylglycerol cholinephosphotransferase activity"/>
    <property type="evidence" value="ECO:0007669"/>
    <property type="project" value="TreeGrafter"/>
</dbReference>
<dbReference type="OrthoDB" id="1921278at2759"/>
<reference evidence="4" key="1">
    <citation type="submission" date="2020-01" db="EMBL/GenBank/DDBJ databases">
        <title>Genome sequence of Kobresia littledalei, the first chromosome-level genome in the family Cyperaceae.</title>
        <authorList>
            <person name="Qu G."/>
        </authorList>
    </citation>
    <scope>NUCLEOTIDE SEQUENCE</scope>
    <source>
        <strain evidence="4">C.B.Clarke</strain>
        <tissue evidence="4">Leaf</tissue>
    </source>
</reference>
<sequence length="312" mass="34251">MEEISGNVERIIPLCLDPGIRSRHPKANSTSKRQEESEAPSVKMGGVSDGTLPTNSNKNEKLKMNKASPAFASFLSVEAVVGLVRQHPVAFVFLLTLLVFMGVEYTIPMVPSDAPALDLGFRLTESLNAGLAERPNLNSFLAGLNTVFVAMQSTYIFWSLLVEGRPRATIASLFMFTCRGILGSSTQLPLPKEFLGSGADFPVGNVSFFLFFSGHVAGSMIASLDMRRMKRYKMAWSFDALNMLQAIRLLASRGHYTIDLATGLGAGFLFDILAGHYLKVKNQKRNILAEEDSRFCRCCCNCKQTQDLISST</sequence>
<organism evidence="4 5">
    <name type="scientific">Carex littledalei</name>
    <dbReference type="NCBI Taxonomy" id="544730"/>
    <lineage>
        <taxon>Eukaryota</taxon>
        <taxon>Viridiplantae</taxon>
        <taxon>Streptophyta</taxon>
        <taxon>Embryophyta</taxon>
        <taxon>Tracheophyta</taxon>
        <taxon>Spermatophyta</taxon>
        <taxon>Magnoliopsida</taxon>
        <taxon>Liliopsida</taxon>
        <taxon>Poales</taxon>
        <taxon>Cyperaceae</taxon>
        <taxon>Cyperoideae</taxon>
        <taxon>Cariceae</taxon>
        <taxon>Carex</taxon>
        <taxon>Carex subgen. Euthyceras</taxon>
    </lineage>
</organism>
<dbReference type="Proteomes" id="UP000623129">
    <property type="component" value="Unassembled WGS sequence"/>
</dbReference>
<name>A0A833VC05_9POAL</name>
<gene>
    <name evidence="4" type="ORF">FCM35_KLT00897</name>
</gene>
<feature type="region of interest" description="Disordered" evidence="1">
    <location>
        <begin position="19"/>
        <end position="60"/>
    </location>
</feature>
<feature type="transmembrane region" description="Helical" evidence="2">
    <location>
        <begin position="140"/>
        <end position="161"/>
    </location>
</feature>
<evidence type="ECO:0000313" key="4">
    <source>
        <dbReference type="EMBL" id="KAF3333206.1"/>
    </source>
</evidence>
<evidence type="ECO:0000256" key="2">
    <source>
        <dbReference type="SAM" id="Phobius"/>
    </source>
</evidence>
<dbReference type="InterPro" id="IPR056361">
    <property type="entry name" value="AtPDCT1_2_TM_dom"/>
</dbReference>
<keyword evidence="2" id="KW-0812">Transmembrane</keyword>
<keyword evidence="5" id="KW-1185">Reference proteome</keyword>
<comment type="caution">
    <text evidence="4">The sequence shown here is derived from an EMBL/GenBank/DDBJ whole genome shotgun (WGS) entry which is preliminary data.</text>
</comment>
<evidence type="ECO:0000259" key="3">
    <source>
        <dbReference type="Pfam" id="PF24788"/>
    </source>
</evidence>
<feature type="transmembrane region" description="Helical" evidence="2">
    <location>
        <begin position="168"/>
        <end position="186"/>
    </location>
</feature>
<feature type="transmembrane region" description="Helical" evidence="2">
    <location>
        <begin position="89"/>
        <end position="107"/>
    </location>
</feature>
<feature type="transmembrane region" description="Helical" evidence="2">
    <location>
        <begin position="206"/>
        <end position="224"/>
    </location>
</feature>